<dbReference type="SUPFAM" id="SSF52029">
    <property type="entry name" value="GroEL apical domain-like"/>
    <property type="match status" value="1"/>
</dbReference>
<keyword evidence="3" id="KW-0479">Metal-binding</keyword>
<dbReference type="Proteomes" id="UP001497522">
    <property type="component" value="Chromosome 19"/>
</dbReference>
<dbReference type="SUPFAM" id="SSF56104">
    <property type="entry name" value="SAICAR synthase-like"/>
    <property type="match status" value="1"/>
</dbReference>
<evidence type="ECO:0000256" key="10">
    <source>
        <dbReference type="PROSITE-ProRule" id="PRU00781"/>
    </source>
</evidence>
<feature type="compositionally biased region" description="Acidic residues" evidence="11">
    <location>
        <begin position="313"/>
        <end position="324"/>
    </location>
</feature>
<evidence type="ECO:0000256" key="3">
    <source>
        <dbReference type="ARBA" id="ARBA00022723"/>
    </source>
</evidence>
<dbReference type="InterPro" id="IPR002423">
    <property type="entry name" value="Cpn60/GroEL/TCP-1"/>
</dbReference>
<gene>
    <name evidence="14" type="ORF">CSSPJE1EN2_LOCUS12138</name>
</gene>
<evidence type="ECO:0000256" key="9">
    <source>
        <dbReference type="PROSITE-ProRule" id="PRU00091"/>
    </source>
</evidence>
<keyword evidence="7" id="KW-0862">Zinc</keyword>
<dbReference type="InterPro" id="IPR000306">
    <property type="entry name" value="Znf_FYVE"/>
</dbReference>
<feature type="region of interest" description="Disordered" evidence="11">
    <location>
        <begin position="1423"/>
        <end position="1450"/>
    </location>
</feature>
<dbReference type="InterPro" id="IPR027483">
    <property type="entry name" value="PInositol-4-P-4/5-kinase_C_sf"/>
</dbReference>
<feature type="region of interest" description="Disordered" evidence="11">
    <location>
        <begin position="1326"/>
        <end position="1356"/>
    </location>
</feature>
<dbReference type="Gene3D" id="3.50.7.10">
    <property type="entry name" value="GroEL"/>
    <property type="match status" value="1"/>
</dbReference>
<feature type="region of interest" description="Disordered" evidence="11">
    <location>
        <begin position="139"/>
        <end position="198"/>
    </location>
</feature>
<dbReference type="InterPro" id="IPR013083">
    <property type="entry name" value="Znf_RING/FYVE/PHD"/>
</dbReference>
<dbReference type="SMART" id="SM00064">
    <property type="entry name" value="FYVE"/>
    <property type="match status" value="1"/>
</dbReference>
<dbReference type="EMBL" id="OZ023720">
    <property type="protein sequence ID" value="CAK9869380.1"/>
    <property type="molecule type" value="Genomic_DNA"/>
</dbReference>
<feature type="region of interest" description="Disordered" evidence="11">
    <location>
        <begin position="1785"/>
        <end position="1817"/>
    </location>
</feature>
<dbReference type="Pfam" id="PF00118">
    <property type="entry name" value="Cpn60_TCP1"/>
    <property type="match status" value="1"/>
</dbReference>
<dbReference type="SMART" id="SM00330">
    <property type="entry name" value="PIPKc"/>
    <property type="match status" value="1"/>
</dbReference>
<protein>
    <recommendedName>
        <fullName evidence="1">1-phosphatidylinositol-3-phosphate 5-kinase</fullName>
        <ecNumber evidence="1">2.7.1.150</ecNumber>
    </recommendedName>
</protein>
<feature type="compositionally biased region" description="Basic and acidic residues" evidence="11">
    <location>
        <begin position="1423"/>
        <end position="1446"/>
    </location>
</feature>
<keyword evidence="5 9" id="KW-0863">Zinc-finger</keyword>
<evidence type="ECO:0000256" key="2">
    <source>
        <dbReference type="ARBA" id="ARBA00022679"/>
    </source>
</evidence>
<evidence type="ECO:0000256" key="4">
    <source>
        <dbReference type="ARBA" id="ARBA00022741"/>
    </source>
</evidence>
<evidence type="ECO:0000259" key="13">
    <source>
        <dbReference type="PROSITE" id="PS51455"/>
    </source>
</evidence>
<dbReference type="CDD" id="cd17300">
    <property type="entry name" value="PIPKc_PIKfyve"/>
    <property type="match status" value="1"/>
</dbReference>
<dbReference type="Gene3D" id="3.30.40.10">
    <property type="entry name" value="Zinc/RING finger domain, C3HC4 (zinc finger)"/>
    <property type="match status" value="1"/>
</dbReference>
<evidence type="ECO:0000259" key="12">
    <source>
        <dbReference type="PROSITE" id="PS50178"/>
    </source>
</evidence>
<keyword evidence="15" id="KW-1185">Reference proteome</keyword>
<dbReference type="InterPro" id="IPR027484">
    <property type="entry name" value="PInositol-4-P-5-kinase_N"/>
</dbReference>
<dbReference type="Gene3D" id="3.30.800.10">
    <property type="entry name" value="Phosphatidylinositol Phosphate Kinase II Beta"/>
    <property type="match status" value="1"/>
</dbReference>
<sequence>MEEGGNALLGDIVERVRSWIPRISSSSNNSYSNREDEGSPKTMSRDFWMPDRSCRMCYDCDSQFTIFNRRHHCRMCGRVFCGKCTLNTISASLDGRGGGAHGAHGTASTHEDGNEKVRVCNYCFKRYCEQNGGSDANNNLALQASMAPPPPASSSPLMSSPSGGHTSHRSNGLQQGGGTGAASSPVRPALNSQRASSNGSLIRGSLFADDSSKQGWSVCEIFGCCRSDDEEDYDQNGEQSHQDIDYEYGSGIELDLGDFRHPKHNISNDSSLSLVCQTTQSDETFNSSRGIGSESLLMQESVTRMCDDIESMDEEPPMYEEAEPSQEAPEQPAVDCENSGLIWVPPPPEDDEDEVGTSMVDDDEDEDGAGWLPRSPGSVSSSEYRSKAAMRAIVDGHFRALVAQLLKGEDVQNIGEEGDPGSWLEIVSALALQAANLVKPDTSKDGGMDPGGYVKVKCVASGKCQESVVVRGVVCRKNVQHRRMTSRFKNPRLLLLGGALEYQRVTNQLSSLETLLQQEKDHLSMAVARIEAHHPNILLVEKTVSRFAQDRLLAREISVVLNVKRPLLERIAQCTGAQVVPSPDNLSAPKTGQCEHFHIEKFVEEHDCAIGQGGRKSPYLMFFEGCPRPLGCTVLLRGASTEELKKVKKVVQFAVFAAYHLALETSFLADEGATLPELPLESPISVVIPARPRLDRSISSIPGFTIPSASGQSHVRPVQFYTERCAYSNPTSFVGNFDTQIEKLKLSSGLSLLKIDQECAVFTTTAIHGHVKGLGESSSEVELGVADMESQVLHGKIIEGLEPQPAQKDDFPPSPSDHQSILVSLSSQCLSCERPRLKRIKYYGPSDKPLGKFLKDSLFNASNGCGLCGEPLDPHVQCYTHRQGSLTISVHHLKDIVLGGEKDGKIWMWHRCLRCAHVNGVPPSTRRVVMSDAAWGLSFGKFLELSFSNHAAASRVAACGHSLHRDCLRFYGFGNVVACFRYAPIKLYSVYVPPPQLEFNNPDQQEWLREEASEVADKGNLVFAEVFNTLRDIGEKISNSRSFYASGKVPEARRRIVEFETLLQKEKAEFEAQLQRAGHSNPQPGEPVVDILELNNLQRLLGNISSNWDKRFQSLVPACQLQRLPSGSDAGFVDDPTIISPRRVTTVITNGKVTHVVEGLTSSKNEAAIDGDSVQERQLRVQSHDGESDGCSPLGSDGLDQSSGLSLLLDGECGARRSLSEEHFPILANLSNRLDAAWTGEGIPIGPCTVHATPTVEGTDSRGATVPCGVTDGEVVCSQSDQLDLRMISKLKPVNCKVGVGVGDPSALTSPLKGNDREKDGIEDTRAWVGGFPSSSQKAMSRSGSTKSSVIGSPPRADLKWLPSTPILSSQTGQMGVQEAARYHLPTGINDTVVAVFDDEPTSIIAYALLSHEYQVNIEGVHTEMEKEQPREKSKDKDENSEDMRSLSHPIQLLGGVAGTNLGSDLSKEKIPANSRAPELSTAIRKKEAGVDMKPLHVKVHFADTVQQRKMEFRVTCYYAKQFDSLRKKCCGGDLEYVRSMSRCKKWGAHGGKSNVFFAKTMDDRFVVKQVKSTEKISFLEFAPEYFKYLSDYLDSGSPTCLAKILGVYTVTVKHSKGGKEMKMDLLVMENLLYARHITRLYDLKGSARSRYNSDSSGSNKVLLDQNLLEAMPMAPIFVGNKAKRLLERAVWNDTAFLAGVDVMDYSLLVGVDEERQELVLGIIDFIRQYTWDKHLETWVKASGILGGPKNAPPTVISPKQYKKRFRKAMSTYFVMVPDQWTPSLIPGTPPSSDSSQLKELETTYKKQGGAQTGNEI</sequence>
<dbReference type="Pfam" id="PF01363">
    <property type="entry name" value="FYVE"/>
    <property type="match status" value="1"/>
</dbReference>
<reference evidence="14" key="1">
    <citation type="submission" date="2024-03" db="EMBL/GenBank/DDBJ databases">
        <authorList>
            <consortium name="ELIXIR-Norway"/>
            <consortium name="Elixir Norway"/>
        </authorList>
    </citation>
    <scope>NUCLEOTIDE SEQUENCE</scope>
</reference>
<dbReference type="CDD" id="cd03334">
    <property type="entry name" value="Fab1_TCP"/>
    <property type="match status" value="1"/>
</dbReference>
<dbReference type="InterPro" id="IPR027409">
    <property type="entry name" value="GroEL-like_apical_dom_sf"/>
</dbReference>
<feature type="compositionally biased region" description="Acidic residues" evidence="11">
    <location>
        <begin position="348"/>
        <end position="368"/>
    </location>
</feature>
<keyword evidence="8 10" id="KW-0067">ATP-binding</keyword>
<evidence type="ECO:0000256" key="6">
    <source>
        <dbReference type="ARBA" id="ARBA00022777"/>
    </source>
</evidence>
<feature type="domain" description="FYVE-type" evidence="12">
    <location>
        <begin position="51"/>
        <end position="128"/>
    </location>
</feature>
<dbReference type="EC" id="2.7.1.150" evidence="1"/>
<feature type="compositionally biased region" description="Polar residues" evidence="11">
    <location>
        <begin position="1333"/>
        <end position="1351"/>
    </location>
</feature>
<feature type="compositionally biased region" description="Polar residues" evidence="11">
    <location>
        <begin position="163"/>
        <end position="173"/>
    </location>
</feature>
<accession>A0ABP1B2X7</accession>
<evidence type="ECO:0000256" key="11">
    <source>
        <dbReference type="SAM" id="MobiDB-lite"/>
    </source>
</evidence>
<dbReference type="InterPro" id="IPR044769">
    <property type="entry name" value="PIKfyve_PIPKc"/>
</dbReference>
<dbReference type="PROSITE" id="PS51455">
    <property type="entry name" value="PIPK"/>
    <property type="match status" value="1"/>
</dbReference>
<keyword evidence="4 10" id="KW-0547">Nucleotide-binding</keyword>
<evidence type="ECO:0000313" key="14">
    <source>
        <dbReference type="EMBL" id="CAK9869380.1"/>
    </source>
</evidence>
<dbReference type="InterPro" id="IPR002498">
    <property type="entry name" value="PInositol-4-P-4/5-kinase_core"/>
</dbReference>
<evidence type="ECO:0000313" key="15">
    <source>
        <dbReference type="Proteomes" id="UP001497522"/>
    </source>
</evidence>
<dbReference type="PROSITE" id="PS50178">
    <property type="entry name" value="ZF_FYVE"/>
    <property type="match status" value="1"/>
</dbReference>
<dbReference type="PANTHER" id="PTHR45748:SF7">
    <property type="entry name" value="1-PHOSPHATIDYLINOSITOL 3-PHOSPHATE 5-KINASE-RELATED"/>
    <property type="match status" value="1"/>
</dbReference>
<dbReference type="PANTHER" id="PTHR45748">
    <property type="entry name" value="1-PHOSPHATIDYLINOSITOL 3-PHOSPHATE 5-KINASE-RELATED"/>
    <property type="match status" value="1"/>
</dbReference>
<proteinExistence type="predicted"/>
<evidence type="ECO:0000256" key="8">
    <source>
        <dbReference type="ARBA" id="ARBA00022840"/>
    </source>
</evidence>
<evidence type="ECO:0000256" key="1">
    <source>
        <dbReference type="ARBA" id="ARBA00012009"/>
    </source>
</evidence>
<keyword evidence="6 10" id="KW-0418">Kinase</keyword>
<dbReference type="InterPro" id="IPR017455">
    <property type="entry name" value="Znf_FYVE-rel"/>
</dbReference>
<dbReference type="SUPFAM" id="SSF57903">
    <property type="entry name" value="FYVE/PHD zinc finger"/>
    <property type="match status" value="1"/>
</dbReference>
<dbReference type="Pfam" id="PF01504">
    <property type="entry name" value="PIP5K"/>
    <property type="match status" value="1"/>
</dbReference>
<evidence type="ECO:0000256" key="7">
    <source>
        <dbReference type="ARBA" id="ARBA00022833"/>
    </source>
</evidence>
<name>A0ABP1B2X7_9BRYO</name>
<dbReference type="Gene3D" id="3.30.810.10">
    <property type="entry name" value="2-Layer Sandwich"/>
    <property type="match status" value="1"/>
</dbReference>
<feature type="region of interest" description="Disordered" evidence="11">
    <location>
        <begin position="313"/>
        <end position="383"/>
    </location>
</feature>
<dbReference type="InterPro" id="IPR011011">
    <property type="entry name" value="Znf_FYVE_PHD"/>
</dbReference>
<feature type="domain" description="PIPK" evidence="13">
    <location>
        <begin position="1452"/>
        <end position="1774"/>
    </location>
</feature>
<organism evidence="14 15">
    <name type="scientific">Sphagnum jensenii</name>
    <dbReference type="NCBI Taxonomy" id="128206"/>
    <lineage>
        <taxon>Eukaryota</taxon>
        <taxon>Viridiplantae</taxon>
        <taxon>Streptophyta</taxon>
        <taxon>Embryophyta</taxon>
        <taxon>Bryophyta</taxon>
        <taxon>Sphagnophytina</taxon>
        <taxon>Sphagnopsida</taxon>
        <taxon>Sphagnales</taxon>
        <taxon>Sphagnaceae</taxon>
        <taxon>Sphagnum</taxon>
    </lineage>
</organism>
<keyword evidence="2 10" id="KW-0808">Transferase</keyword>
<evidence type="ECO:0000256" key="5">
    <source>
        <dbReference type="ARBA" id="ARBA00022771"/>
    </source>
</evidence>